<keyword evidence="2" id="KW-0902">Two-component regulatory system</keyword>
<dbReference type="PROSITE" id="PS50043">
    <property type="entry name" value="HTH_LUXR_2"/>
    <property type="match status" value="1"/>
</dbReference>
<dbReference type="InterPro" id="IPR039420">
    <property type="entry name" value="WalR-like"/>
</dbReference>
<dbReference type="PRINTS" id="PR00038">
    <property type="entry name" value="HTHLUXR"/>
</dbReference>
<dbReference type="EMBL" id="JAEEGA010000013">
    <property type="protein sequence ID" value="MBP1042905.1"/>
    <property type="molecule type" value="Genomic_DNA"/>
</dbReference>
<keyword evidence="10" id="KW-1185">Reference proteome</keyword>
<dbReference type="InterPro" id="IPR001789">
    <property type="entry name" value="Sig_transdc_resp-reg_receiver"/>
</dbReference>
<dbReference type="SMART" id="SM00448">
    <property type="entry name" value="REC"/>
    <property type="match status" value="1"/>
</dbReference>
<dbReference type="CDD" id="cd17535">
    <property type="entry name" value="REC_NarL-like"/>
    <property type="match status" value="1"/>
</dbReference>
<keyword evidence="3" id="KW-0805">Transcription regulation</keyword>
<proteinExistence type="predicted"/>
<reference evidence="9" key="1">
    <citation type="submission" date="2020-12" db="EMBL/GenBank/DDBJ databases">
        <title>Vagococcus allomyrinae sp. nov. and Enterococcus lavae sp. nov., isolated from the larvae of Allomyrina dichotoma.</title>
        <authorList>
            <person name="Lee S.D."/>
        </authorList>
    </citation>
    <scope>NUCLEOTIDE SEQUENCE</scope>
    <source>
        <strain evidence="9">BWB3-3</strain>
    </source>
</reference>
<dbReference type="Pfam" id="PF00196">
    <property type="entry name" value="GerE"/>
    <property type="match status" value="1"/>
</dbReference>
<dbReference type="PANTHER" id="PTHR43214">
    <property type="entry name" value="TWO-COMPONENT RESPONSE REGULATOR"/>
    <property type="match status" value="1"/>
</dbReference>
<evidence type="ECO:0000259" key="8">
    <source>
        <dbReference type="PROSITE" id="PS50110"/>
    </source>
</evidence>
<organism evidence="9 10">
    <name type="scientific">Vagococcus allomyrinae</name>
    <dbReference type="NCBI Taxonomy" id="2794353"/>
    <lineage>
        <taxon>Bacteria</taxon>
        <taxon>Bacillati</taxon>
        <taxon>Bacillota</taxon>
        <taxon>Bacilli</taxon>
        <taxon>Lactobacillales</taxon>
        <taxon>Enterococcaceae</taxon>
        <taxon>Vagococcus</taxon>
    </lineage>
</organism>
<dbReference type="AlphaFoldDB" id="A0A940P8A5"/>
<dbReference type="Proteomes" id="UP000674938">
    <property type="component" value="Unassembled WGS sequence"/>
</dbReference>
<feature type="domain" description="Response regulatory" evidence="8">
    <location>
        <begin position="2"/>
        <end position="116"/>
    </location>
</feature>
<evidence type="ECO:0000256" key="6">
    <source>
        <dbReference type="PROSITE-ProRule" id="PRU00169"/>
    </source>
</evidence>
<feature type="modified residue" description="4-aspartylphosphate" evidence="6">
    <location>
        <position position="51"/>
    </location>
</feature>
<gene>
    <name evidence="9" type="ORF">I6N95_17970</name>
</gene>
<dbReference type="Pfam" id="PF00072">
    <property type="entry name" value="Response_reg"/>
    <property type="match status" value="1"/>
</dbReference>
<evidence type="ECO:0000256" key="2">
    <source>
        <dbReference type="ARBA" id="ARBA00023012"/>
    </source>
</evidence>
<dbReference type="SUPFAM" id="SSF52172">
    <property type="entry name" value="CheY-like"/>
    <property type="match status" value="1"/>
</dbReference>
<evidence type="ECO:0000256" key="1">
    <source>
        <dbReference type="ARBA" id="ARBA00022553"/>
    </source>
</evidence>
<dbReference type="PANTHER" id="PTHR43214:SF43">
    <property type="entry name" value="TWO-COMPONENT RESPONSE REGULATOR"/>
    <property type="match status" value="1"/>
</dbReference>
<dbReference type="InterPro" id="IPR058245">
    <property type="entry name" value="NreC/VraR/RcsB-like_REC"/>
</dbReference>
<comment type="caution">
    <text evidence="9">The sequence shown here is derived from an EMBL/GenBank/DDBJ whole genome shotgun (WGS) entry which is preliminary data.</text>
</comment>
<dbReference type="GO" id="GO:0006355">
    <property type="term" value="P:regulation of DNA-templated transcription"/>
    <property type="evidence" value="ECO:0007669"/>
    <property type="project" value="InterPro"/>
</dbReference>
<dbReference type="InterPro" id="IPR000792">
    <property type="entry name" value="Tscrpt_reg_LuxR_C"/>
</dbReference>
<evidence type="ECO:0000256" key="3">
    <source>
        <dbReference type="ARBA" id="ARBA00023015"/>
    </source>
</evidence>
<dbReference type="PROSITE" id="PS50110">
    <property type="entry name" value="RESPONSE_REGULATORY"/>
    <property type="match status" value="1"/>
</dbReference>
<feature type="domain" description="HTH luxR-type" evidence="7">
    <location>
        <begin position="125"/>
        <end position="190"/>
    </location>
</feature>
<evidence type="ECO:0000259" key="7">
    <source>
        <dbReference type="PROSITE" id="PS50043"/>
    </source>
</evidence>
<evidence type="ECO:0000256" key="5">
    <source>
        <dbReference type="ARBA" id="ARBA00023163"/>
    </source>
</evidence>
<dbReference type="InterPro" id="IPR016032">
    <property type="entry name" value="Sig_transdc_resp-reg_C-effctor"/>
</dbReference>
<evidence type="ECO:0000256" key="4">
    <source>
        <dbReference type="ARBA" id="ARBA00023125"/>
    </source>
</evidence>
<dbReference type="InterPro" id="IPR011006">
    <property type="entry name" value="CheY-like_superfamily"/>
</dbReference>
<dbReference type="SMART" id="SM00421">
    <property type="entry name" value="HTH_LUXR"/>
    <property type="match status" value="1"/>
</dbReference>
<dbReference type="SUPFAM" id="SSF46894">
    <property type="entry name" value="C-terminal effector domain of the bipartite response regulators"/>
    <property type="match status" value="1"/>
</dbReference>
<dbReference type="Gene3D" id="1.10.10.10">
    <property type="entry name" value="Winged helix-like DNA-binding domain superfamily/Winged helix DNA-binding domain"/>
    <property type="match status" value="1"/>
</dbReference>
<dbReference type="CDD" id="cd06170">
    <property type="entry name" value="LuxR_C_like"/>
    <property type="match status" value="1"/>
</dbReference>
<dbReference type="RefSeq" id="WP_209530585.1">
    <property type="nucleotide sequence ID" value="NZ_JAEEGA010000013.1"/>
</dbReference>
<sequence>MKVYLLDDHVLFSKSLEIAFQTMDISITSFTGPTSFFDKIKHEQPDIVLLDIHMGEISGFDISKDILKMYPNIKVVFLSGFNLIEYQNEAIKSGAWGLLNKNLTIESLYSDLINIYHGINLLPSNSNSLDSLSEREKEILKCAAEGLKQQEIAERLHISRRTVNNHLLSINEKLQVNSTVSAIIQAIELGIIRVRGY</sequence>
<dbReference type="InterPro" id="IPR036388">
    <property type="entry name" value="WH-like_DNA-bd_sf"/>
</dbReference>
<accession>A0A940P8A5</accession>
<keyword evidence="4" id="KW-0238">DNA-binding</keyword>
<dbReference type="GO" id="GO:0003677">
    <property type="term" value="F:DNA binding"/>
    <property type="evidence" value="ECO:0007669"/>
    <property type="project" value="UniProtKB-KW"/>
</dbReference>
<name>A0A940P8A5_9ENTE</name>
<keyword evidence="5" id="KW-0804">Transcription</keyword>
<protein>
    <submittedName>
        <fullName evidence="9">Response regulator transcription factor</fullName>
    </submittedName>
</protein>
<evidence type="ECO:0000313" key="10">
    <source>
        <dbReference type="Proteomes" id="UP000674938"/>
    </source>
</evidence>
<keyword evidence="1 6" id="KW-0597">Phosphoprotein</keyword>
<dbReference type="GO" id="GO:0000160">
    <property type="term" value="P:phosphorelay signal transduction system"/>
    <property type="evidence" value="ECO:0007669"/>
    <property type="project" value="UniProtKB-KW"/>
</dbReference>
<evidence type="ECO:0000313" key="9">
    <source>
        <dbReference type="EMBL" id="MBP1042905.1"/>
    </source>
</evidence>
<dbReference type="Gene3D" id="3.40.50.2300">
    <property type="match status" value="1"/>
</dbReference>